<keyword evidence="4" id="KW-1185">Reference proteome</keyword>
<sequence length="195" mass="20203">MTSALVVVDMQNGFCEPAGSVPRVGLGLAGVEAAVAQAAAAVRAARAVGMPVVFTRHVYRPGRADEGANLSAMADLAALDGLLLGTWDAEVVDDLGWSPADLTVDKCRFDAFLWTSLDPLLRGLGADHLNVCGVVTNICVESTVRAAFMRDYRVTLLADACAAATPRLHEAGVEVMGECGFATVARAADLATVSA</sequence>
<gene>
    <name evidence="3" type="ORF">GCM10023175_69620</name>
</gene>
<proteinExistence type="predicted"/>
<name>A0ABP8S3H7_9PSEU</name>
<dbReference type="Pfam" id="PF00857">
    <property type="entry name" value="Isochorismatase"/>
    <property type="match status" value="1"/>
</dbReference>
<evidence type="ECO:0000256" key="1">
    <source>
        <dbReference type="ARBA" id="ARBA00022801"/>
    </source>
</evidence>
<dbReference type="RefSeq" id="WP_345427983.1">
    <property type="nucleotide sequence ID" value="NZ_BAABGT010000122.1"/>
</dbReference>
<dbReference type="SUPFAM" id="SSF52499">
    <property type="entry name" value="Isochorismatase-like hydrolases"/>
    <property type="match status" value="1"/>
</dbReference>
<evidence type="ECO:0000313" key="3">
    <source>
        <dbReference type="EMBL" id="GAA4560173.1"/>
    </source>
</evidence>
<keyword evidence="1 3" id="KW-0378">Hydrolase</keyword>
<dbReference type="Proteomes" id="UP001501598">
    <property type="component" value="Unassembled WGS sequence"/>
</dbReference>
<dbReference type="PANTHER" id="PTHR43540">
    <property type="entry name" value="PEROXYUREIDOACRYLATE/UREIDOACRYLATE AMIDOHYDROLASE-RELATED"/>
    <property type="match status" value="1"/>
</dbReference>
<dbReference type="GO" id="GO:0016787">
    <property type="term" value="F:hydrolase activity"/>
    <property type="evidence" value="ECO:0007669"/>
    <property type="project" value="UniProtKB-KW"/>
</dbReference>
<dbReference type="PANTHER" id="PTHR43540:SF6">
    <property type="entry name" value="ISOCHORISMATASE-LIKE DOMAIN-CONTAINING PROTEIN"/>
    <property type="match status" value="1"/>
</dbReference>
<dbReference type="InterPro" id="IPR000868">
    <property type="entry name" value="Isochorismatase-like_dom"/>
</dbReference>
<accession>A0ABP8S3H7</accession>
<dbReference type="CDD" id="cd00431">
    <property type="entry name" value="cysteine_hydrolases"/>
    <property type="match status" value="1"/>
</dbReference>
<comment type="caution">
    <text evidence="3">The sequence shown here is derived from an EMBL/GenBank/DDBJ whole genome shotgun (WGS) entry which is preliminary data.</text>
</comment>
<dbReference type="InterPro" id="IPR050272">
    <property type="entry name" value="Isochorismatase-like_hydrls"/>
</dbReference>
<feature type="domain" description="Isochorismatase-like" evidence="2">
    <location>
        <begin position="3"/>
        <end position="187"/>
    </location>
</feature>
<dbReference type="EMBL" id="BAABGT010000122">
    <property type="protein sequence ID" value="GAA4560173.1"/>
    <property type="molecule type" value="Genomic_DNA"/>
</dbReference>
<dbReference type="InterPro" id="IPR036380">
    <property type="entry name" value="Isochorismatase-like_sf"/>
</dbReference>
<evidence type="ECO:0000313" key="4">
    <source>
        <dbReference type="Proteomes" id="UP001501598"/>
    </source>
</evidence>
<dbReference type="Gene3D" id="3.40.50.850">
    <property type="entry name" value="Isochorismatase-like"/>
    <property type="match status" value="1"/>
</dbReference>
<evidence type="ECO:0000259" key="2">
    <source>
        <dbReference type="Pfam" id="PF00857"/>
    </source>
</evidence>
<organism evidence="3 4">
    <name type="scientific">Pseudonocardia xishanensis</name>
    <dbReference type="NCBI Taxonomy" id="630995"/>
    <lineage>
        <taxon>Bacteria</taxon>
        <taxon>Bacillati</taxon>
        <taxon>Actinomycetota</taxon>
        <taxon>Actinomycetes</taxon>
        <taxon>Pseudonocardiales</taxon>
        <taxon>Pseudonocardiaceae</taxon>
        <taxon>Pseudonocardia</taxon>
    </lineage>
</organism>
<reference evidence="4" key="1">
    <citation type="journal article" date="2019" name="Int. J. Syst. Evol. Microbiol.">
        <title>The Global Catalogue of Microorganisms (GCM) 10K type strain sequencing project: providing services to taxonomists for standard genome sequencing and annotation.</title>
        <authorList>
            <consortium name="The Broad Institute Genomics Platform"/>
            <consortium name="The Broad Institute Genome Sequencing Center for Infectious Disease"/>
            <person name="Wu L."/>
            <person name="Ma J."/>
        </authorList>
    </citation>
    <scope>NUCLEOTIDE SEQUENCE [LARGE SCALE GENOMIC DNA]</scope>
    <source>
        <strain evidence="4">JCM 17906</strain>
    </source>
</reference>
<protein>
    <submittedName>
        <fullName evidence="3">Cysteine hydrolase</fullName>
    </submittedName>
</protein>